<reference evidence="1" key="1">
    <citation type="submission" date="2020-08" db="EMBL/GenBank/DDBJ databases">
        <title>Multicomponent nature underlies the extraordinary mechanical properties of spider dragline silk.</title>
        <authorList>
            <person name="Kono N."/>
            <person name="Nakamura H."/>
            <person name="Mori M."/>
            <person name="Yoshida Y."/>
            <person name="Ohtoshi R."/>
            <person name="Malay A.D."/>
            <person name="Moran D.A.P."/>
            <person name="Tomita M."/>
            <person name="Numata K."/>
            <person name="Arakawa K."/>
        </authorList>
    </citation>
    <scope>NUCLEOTIDE SEQUENCE</scope>
</reference>
<keyword evidence="2" id="KW-1185">Reference proteome</keyword>
<evidence type="ECO:0000313" key="2">
    <source>
        <dbReference type="Proteomes" id="UP000887159"/>
    </source>
</evidence>
<dbReference type="Proteomes" id="UP000887159">
    <property type="component" value="Unassembled WGS sequence"/>
</dbReference>
<name>A0A8X7BKB7_TRICX</name>
<sequence length="127" mass="14153">MIIAKTKRIGNGSLLNSIVDSDDISGNTWQLDDFSFNLYSENICFKKFPGNSLKNKHELLHNLDGFKLRSRTTIQPIFNRRLCGGMTDITKEFKNSVGKFMVLFSPPIVSIDSKGIRPPGNNSISGS</sequence>
<gene>
    <name evidence="1" type="ORF">TNCV_5044911</name>
</gene>
<dbReference type="AlphaFoldDB" id="A0A8X7BKB7"/>
<comment type="caution">
    <text evidence="1">The sequence shown here is derived from an EMBL/GenBank/DDBJ whole genome shotgun (WGS) entry which is preliminary data.</text>
</comment>
<protein>
    <submittedName>
        <fullName evidence="1">Uncharacterized protein</fullName>
    </submittedName>
</protein>
<dbReference type="EMBL" id="BMAU01021430">
    <property type="protein sequence ID" value="GFY35116.1"/>
    <property type="molecule type" value="Genomic_DNA"/>
</dbReference>
<proteinExistence type="predicted"/>
<accession>A0A8X7BKB7</accession>
<organism evidence="1 2">
    <name type="scientific">Trichonephila clavipes</name>
    <name type="common">Golden silk orbweaver</name>
    <name type="synonym">Nephila clavipes</name>
    <dbReference type="NCBI Taxonomy" id="2585209"/>
    <lineage>
        <taxon>Eukaryota</taxon>
        <taxon>Metazoa</taxon>
        <taxon>Ecdysozoa</taxon>
        <taxon>Arthropoda</taxon>
        <taxon>Chelicerata</taxon>
        <taxon>Arachnida</taxon>
        <taxon>Araneae</taxon>
        <taxon>Araneomorphae</taxon>
        <taxon>Entelegynae</taxon>
        <taxon>Araneoidea</taxon>
        <taxon>Nephilidae</taxon>
        <taxon>Trichonephila</taxon>
    </lineage>
</organism>
<evidence type="ECO:0000313" key="1">
    <source>
        <dbReference type="EMBL" id="GFY35116.1"/>
    </source>
</evidence>